<feature type="domain" description="Reverse transcriptase zinc-binding" evidence="2">
    <location>
        <begin position="245"/>
        <end position="329"/>
    </location>
</feature>
<dbReference type="InterPro" id="IPR026960">
    <property type="entry name" value="RVT-Znf"/>
</dbReference>
<proteinExistence type="inferred from homology"/>
<dbReference type="GO" id="GO:0046872">
    <property type="term" value="F:metal ion binding"/>
    <property type="evidence" value="ECO:0007669"/>
    <property type="project" value="UniProtKB-UniRule"/>
</dbReference>
<keyword evidence="1" id="KW-0540">Nuclease</keyword>
<keyword evidence="1" id="KW-0234">DNA repair</keyword>
<keyword evidence="1" id="KW-0539">Nucleus</keyword>
<dbReference type="GO" id="GO:0048257">
    <property type="term" value="F:3'-flap endonuclease activity"/>
    <property type="evidence" value="ECO:0007669"/>
    <property type="project" value="TreeGrafter"/>
</dbReference>
<evidence type="ECO:0000313" key="3">
    <source>
        <dbReference type="EMBL" id="SPC79193.1"/>
    </source>
</evidence>
<keyword evidence="1" id="KW-0227">DNA damage</keyword>
<keyword evidence="1" id="KW-0233">DNA recombination</keyword>
<dbReference type="GO" id="GO:0048476">
    <property type="term" value="C:Holliday junction resolvase complex"/>
    <property type="evidence" value="ECO:0007669"/>
    <property type="project" value="UniProtKB-UniRule"/>
</dbReference>
<dbReference type="GO" id="GO:0008821">
    <property type="term" value="F:crossover junction DNA endonuclease activity"/>
    <property type="evidence" value="ECO:0007669"/>
    <property type="project" value="UniProtKB-UniRule"/>
</dbReference>
<comment type="subcellular location">
    <subcellularLocation>
        <location evidence="1">Nucleus</location>
    </subcellularLocation>
</comment>
<comment type="subunit">
    <text evidence="1">Interacts with EME1.</text>
</comment>
<comment type="similarity">
    <text evidence="1">Belongs to the XPF family.</text>
</comment>
<dbReference type="EMBL" id="OIVN01000372">
    <property type="protein sequence ID" value="SPC79193.1"/>
    <property type="molecule type" value="Genomic_DNA"/>
</dbReference>
<gene>
    <name evidence="3" type="ORF">FSB_LOCUS7075</name>
</gene>
<keyword evidence="1" id="KW-0460">Magnesium</keyword>
<keyword evidence="1" id="KW-0378">Hydrolase</keyword>
<dbReference type="Gene3D" id="1.10.150.670">
    <property type="entry name" value="Crossover junction endonuclease EME1, DNA-binding domain"/>
    <property type="match status" value="1"/>
</dbReference>
<organism evidence="3">
    <name type="scientific">Fagus sylvatica</name>
    <name type="common">Beechnut</name>
    <dbReference type="NCBI Taxonomy" id="28930"/>
    <lineage>
        <taxon>Eukaryota</taxon>
        <taxon>Viridiplantae</taxon>
        <taxon>Streptophyta</taxon>
        <taxon>Embryophyta</taxon>
        <taxon>Tracheophyta</taxon>
        <taxon>Spermatophyta</taxon>
        <taxon>Magnoliopsida</taxon>
        <taxon>eudicotyledons</taxon>
        <taxon>Gunneridae</taxon>
        <taxon>Pentapetalae</taxon>
        <taxon>rosids</taxon>
        <taxon>fabids</taxon>
        <taxon>Fagales</taxon>
        <taxon>Fagaceae</taxon>
        <taxon>Fagus</taxon>
    </lineage>
</organism>
<name>A0A2N9EWK1_FAGSY</name>
<dbReference type="GO" id="GO:0006308">
    <property type="term" value="P:DNA catabolic process"/>
    <property type="evidence" value="ECO:0007669"/>
    <property type="project" value="UniProtKB-UniRule"/>
</dbReference>
<comment type="function">
    <text evidence="1">Interacts with EME1 to form a DNA structure-specific endonuclease with substrate preference for branched DNA structures with a 5'-end at the branch nick. Typical substrates include 3'-flap structures, D-loops, replication forks and nicked Holliday junctions. May be required in mitosis for the processing of stalled or collapsed replication fork intermediates. May be required in meiosis for the repair of meiosis-specific double strand breaks subsequent to single-end invasion (SEI).</text>
</comment>
<dbReference type="PANTHER" id="PTHR13451:SF0">
    <property type="entry name" value="CROSSOVER JUNCTION ENDONUCLEASE MUS81"/>
    <property type="match status" value="1"/>
</dbReference>
<accession>A0A2N9EWK1</accession>
<comment type="cofactor">
    <cofactor evidence="1">
        <name>Mg(2+)</name>
        <dbReference type="ChEBI" id="CHEBI:18420"/>
    </cofactor>
</comment>
<dbReference type="GO" id="GO:0003677">
    <property type="term" value="F:DNA binding"/>
    <property type="evidence" value="ECO:0007669"/>
    <property type="project" value="UniProtKB-UniRule"/>
</dbReference>
<dbReference type="InterPro" id="IPR042530">
    <property type="entry name" value="EME1/EME2_C"/>
</dbReference>
<dbReference type="GO" id="GO:0000712">
    <property type="term" value="P:resolution of meiotic recombination intermediates"/>
    <property type="evidence" value="ECO:0007669"/>
    <property type="project" value="TreeGrafter"/>
</dbReference>
<dbReference type="GO" id="GO:0000727">
    <property type="term" value="P:double-strand break repair via break-induced replication"/>
    <property type="evidence" value="ECO:0007669"/>
    <property type="project" value="UniProtKB-UniRule"/>
</dbReference>
<dbReference type="InterPro" id="IPR033309">
    <property type="entry name" value="Mus81"/>
</dbReference>
<sequence length="421" mass="48575">MSYSSTDTSFSHNNGMEDEFMDSTPTECGLKKLIYVVEGDPNSSEAAESIKTACFTTEILEGFDVQRTSGLADTLKKYGCLTQAISQYYKSVLPEDHSKCTGVCPPFDEYIKRCQDLDKMTVSDVFAIQLMQVPQVTEEIAIAVLDLYPTLLSLARAYSLLQSGPSLEFFPRLFEFSLNQAGTVDSVLAPQGMGQPRVWNVLFERDFNDWEMDQVMTFFSLLHAHTPRGDEVDKLVWGPSKKGTFDSRSFYQVLHNPSDRCFPWKSIWRVKAPPRVAFFMWTATWGRILTCDNLKRKGFVLASWCCMCKNAEETVDHLLIHCWFARQLWNFVFQSVGIDWVLPHHVPKMLFSWWNWFGKRSSGVWNLIPSCLMWTIWRERNKRTFENMETPLAKIIEIFFVSLFDWSRAWGLTSSTSDTHL</sequence>
<keyword evidence="1" id="KW-0255">Endonuclease</keyword>
<dbReference type="GO" id="GO:0005634">
    <property type="term" value="C:nucleus"/>
    <property type="evidence" value="ECO:0007669"/>
    <property type="project" value="UniProtKB-SubCell"/>
</dbReference>
<dbReference type="Pfam" id="PF13966">
    <property type="entry name" value="zf-RVT"/>
    <property type="match status" value="1"/>
</dbReference>
<protein>
    <recommendedName>
        <fullName evidence="1">Crossover junction endonuclease MUS81</fullName>
        <ecNumber evidence="1">3.1.22.-</ecNumber>
    </recommendedName>
</protein>
<dbReference type="AlphaFoldDB" id="A0A2N9EWK1"/>
<evidence type="ECO:0000256" key="1">
    <source>
        <dbReference type="RuleBase" id="RU369042"/>
    </source>
</evidence>
<dbReference type="GO" id="GO:0031573">
    <property type="term" value="P:mitotic intra-S DNA damage checkpoint signaling"/>
    <property type="evidence" value="ECO:0007669"/>
    <property type="project" value="TreeGrafter"/>
</dbReference>
<evidence type="ECO:0000259" key="2">
    <source>
        <dbReference type="Pfam" id="PF13966"/>
    </source>
</evidence>
<dbReference type="PANTHER" id="PTHR13451">
    <property type="entry name" value="CLASS II CROSSOVER JUNCTION ENDONUCLEASE MUS81"/>
    <property type="match status" value="1"/>
</dbReference>
<reference evidence="3" key="1">
    <citation type="submission" date="2018-02" db="EMBL/GenBank/DDBJ databases">
        <authorList>
            <person name="Cohen D.B."/>
            <person name="Kent A.D."/>
        </authorList>
    </citation>
    <scope>NUCLEOTIDE SEQUENCE</scope>
</reference>
<dbReference type="EC" id="3.1.22.-" evidence="1"/>
<keyword evidence="1" id="KW-0479">Metal-binding</keyword>